<accession>A0A327RIQ2</accession>
<dbReference type="RefSeq" id="WP_111658971.1">
    <property type="nucleotide sequence ID" value="NZ_QLLO01000002.1"/>
</dbReference>
<protein>
    <submittedName>
        <fullName evidence="2">DNA polymerase-3 subunit epsilon</fullName>
    </submittedName>
</protein>
<dbReference type="Pfam" id="PF00929">
    <property type="entry name" value="RNase_T"/>
    <property type="match status" value="1"/>
</dbReference>
<dbReference type="Proteomes" id="UP000248703">
    <property type="component" value="Unassembled WGS sequence"/>
</dbReference>
<dbReference type="SUPFAM" id="SSF53098">
    <property type="entry name" value="Ribonuclease H-like"/>
    <property type="match status" value="1"/>
</dbReference>
<dbReference type="SMART" id="SM00479">
    <property type="entry name" value="EXOIII"/>
    <property type="match status" value="1"/>
</dbReference>
<dbReference type="GO" id="GO:0008408">
    <property type="term" value="F:3'-5' exonuclease activity"/>
    <property type="evidence" value="ECO:0007669"/>
    <property type="project" value="TreeGrafter"/>
</dbReference>
<dbReference type="Gene3D" id="3.30.420.10">
    <property type="entry name" value="Ribonuclease H-like superfamily/Ribonuclease H"/>
    <property type="match status" value="1"/>
</dbReference>
<proteinExistence type="predicted"/>
<dbReference type="GO" id="GO:0003676">
    <property type="term" value="F:nucleic acid binding"/>
    <property type="evidence" value="ECO:0007669"/>
    <property type="project" value="InterPro"/>
</dbReference>
<organism evidence="2 3">
    <name type="scientific">Olleya aquimaris</name>
    <dbReference type="NCBI Taxonomy" id="639310"/>
    <lineage>
        <taxon>Bacteria</taxon>
        <taxon>Pseudomonadati</taxon>
        <taxon>Bacteroidota</taxon>
        <taxon>Flavobacteriia</taxon>
        <taxon>Flavobacteriales</taxon>
        <taxon>Flavobacteriaceae</taxon>
    </lineage>
</organism>
<dbReference type="InterPro" id="IPR013520">
    <property type="entry name" value="Ribonucl_H"/>
</dbReference>
<dbReference type="GO" id="GO:0006259">
    <property type="term" value="P:DNA metabolic process"/>
    <property type="evidence" value="ECO:0007669"/>
    <property type="project" value="UniProtKB-ARBA"/>
</dbReference>
<reference evidence="2 3" key="1">
    <citation type="submission" date="2018-06" db="EMBL/GenBank/DDBJ databases">
        <title>Genomic Encyclopedia of Archaeal and Bacterial Type Strains, Phase II (KMG-II): from individual species to whole genera.</title>
        <authorList>
            <person name="Goeker M."/>
        </authorList>
    </citation>
    <scope>NUCLEOTIDE SEQUENCE [LARGE SCALE GENOMIC DNA]</scope>
    <source>
        <strain evidence="2 3">DSM 24464</strain>
    </source>
</reference>
<dbReference type="InterPro" id="IPR036397">
    <property type="entry name" value="RNaseH_sf"/>
</dbReference>
<dbReference type="PANTHER" id="PTHR30231:SF42">
    <property type="entry name" value="EXONUCLEASE"/>
    <property type="match status" value="1"/>
</dbReference>
<keyword evidence="3" id="KW-1185">Reference proteome</keyword>
<evidence type="ECO:0000313" key="2">
    <source>
        <dbReference type="EMBL" id="RAJ16840.1"/>
    </source>
</evidence>
<dbReference type="OrthoDB" id="9803913at2"/>
<evidence type="ECO:0000313" key="3">
    <source>
        <dbReference type="Proteomes" id="UP000248703"/>
    </source>
</evidence>
<evidence type="ECO:0000259" key="1">
    <source>
        <dbReference type="SMART" id="SM00479"/>
    </source>
</evidence>
<dbReference type="PANTHER" id="PTHR30231">
    <property type="entry name" value="DNA POLYMERASE III SUBUNIT EPSILON"/>
    <property type="match status" value="1"/>
</dbReference>
<gene>
    <name evidence="2" type="ORF">LY08_00616</name>
</gene>
<name>A0A327RIQ2_9FLAO</name>
<dbReference type="InterPro" id="IPR012337">
    <property type="entry name" value="RNaseH-like_sf"/>
</dbReference>
<dbReference type="AlphaFoldDB" id="A0A327RIQ2"/>
<dbReference type="GO" id="GO:0005829">
    <property type="term" value="C:cytosol"/>
    <property type="evidence" value="ECO:0007669"/>
    <property type="project" value="TreeGrafter"/>
</dbReference>
<dbReference type="CDD" id="cd06130">
    <property type="entry name" value="DNA_pol_III_epsilon_like"/>
    <property type="match status" value="1"/>
</dbReference>
<comment type="caution">
    <text evidence="2">The sequence shown here is derived from an EMBL/GenBank/DDBJ whole genome shotgun (WGS) entry which is preliminary data.</text>
</comment>
<sequence length="170" mass="19459">MPNTFAAIDFETAKGHHICSVGIVTFSNGEIIEEYHQLIQPPNNDYNWHNIQVHGITEEDTRFAPNFRTVYPEIKKRISGITTVAHNEAFDRTVLLKSMNDYGIPASDIMMPNRWECTLKLYRKKGYKPAKLDACCKVHNIALKHHDALSDARACGKLFLIAQFERLPLF</sequence>
<dbReference type="EMBL" id="QLLO01000002">
    <property type="protein sequence ID" value="RAJ16840.1"/>
    <property type="molecule type" value="Genomic_DNA"/>
</dbReference>
<feature type="domain" description="Exonuclease" evidence="1">
    <location>
        <begin position="4"/>
        <end position="168"/>
    </location>
</feature>